<feature type="region of interest" description="Disordered" evidence="1">
    <location>
        <begin position="66"/>
        <end position="158"/>
    </location>
</feature>
<feature type="compositionally biased region" description="Polar residues" evidence="1">
    <location>
        <begin position="34"/>
        <end position="51"/>
    </location>
</feature>
<dbReference type="InParanoid" id="A0A3N4KUQ8"/>
<proteinExistence type="predicted"/>
<feature type="signal peptide" evidence="2">
    <location>
        <begin position="1"/>
        <end position="18"/>
    </location>
</feature>
<gene>
    <name evidence="3" type="ORF">P167DRAFT_543858</name>
</gene>
<evidence type="ECO:0000256" key="1">
    <source>
        <dbReference type="SAM" id="MobiDB-lite"/>
    </source>
</evidence>
<dbReference type="EMBL" id="ML119118">
    <property type="protein sequence ID" value="RPB14314.1"/>
    <property type="molecule type" value="Genomic_DNA"/>
</dbReference>
<evidence type="ECO:0000313" key="3">
    <source>
        <dbReference type="EMBL" id="RPB14314.1"/>
    </source>
</evidence>
<keyword evidence="4" id="KW-1185">Reference proteome</keyword>
<evidence type="ECO:0000313" key="4">
    <source>
        <dbReference type="Proteomes" id="UP000277580"/>
    </source>
</evidence>
<evidence type="ECO:0000256" key="2">
    <source>
        <dbReference type="SAM" id="SignalP"/>
    </source>
</evidence>
<organism evidence="3 4">
    <name type="scientific">Morchella conica CCBAS932</name>
    <dbReference type="NCBI Taxonomy" id="1392247"/>
    <lineage>
        <taxon>Eukaryota</taxon>
        <taxon>Fungi</taxon>
        <taxon>Dikarya</taxon>
        <taxon>Ascomycota</taxon>
        <taxon>Pezizomycotina</taxon>
        <taxon>Pezizomycetes</taxon>
        <taxon>Pezizales</taxon>
        <taxon>Morchellaceae</taxon>
        <taxon>Morchella</taxon>
    </lineage>
</organism>
<feature type="compositionally biased region" description="Polar residues" evidence="1">
    <location>
        <begin position="142"/>
        <end position="158"/>
    </location>
</feature>
<feature type="region of interest" description="Disordered" evidence="1">
    <location>
        <begin position="24"/>
        <end position="51"/>
    </location>
</feature>
<accession>A0A3N4KUQ8</accession>
<name>A0A3N4KUQ8_9PEZI</name>
<dbReference type="AlphaFoldDB" id="A0A3N4KUQ8"/>
<sequence length="158" mass="16693">MHLSFPAICLSFPAICLSFPARPKTPPAPPAHTRSPQISYTKTSPAVSQLGPSPAPILVLPIFRPARSGSMIPPPLDTDSDSEDSQTGFDDWSSPGPDSDDSDAERPHRSKKQKGKPLVTEIFYPTSPETGRQGTARLSPRGCSSTAISKSTAAGPTP</sequence>
<feature type="chain" id="PRO_5018234228" evidence="2">
    <location>
        <begin position="19"/>
        <end position="158"/>
    </location>
</feature>
<protein>
    <submittedName>
        <fullName evidence="3">Uncharacterized protein</fullName>
    </submittedName>
</protein>
<reference evidence="3 4" key="1">
    <citation type="journal article" date="2018" name="Nat. Ecol. Evol.">
        <title>Pezizomycetes genomes reveal the molecular basis of ectomycorrhizal truffle lifestyle.</title>
        <authorList>
            <person name="Murat C."/>
            <person name="Payen T."/>
            <person name="Noel B."/>
            <person name="Kuo A."/>
            <person name="Morin E."/>
            <person name="Chen J."/>
            <person name="Kohler A."/>
            <person name="Krizsan K."/>
            <person name="Balestrini R."/>
            <person name="Da Silva C."/>
            <person name="Montanini B."/>
            <person name="Hainaut M."/>
            <person name="Levati E."/>
            <person name="Barry K.W."/>
            <person name="Belfiori B."/>
            <person name="Cichocki N."/>
            <person name="Clum A."/>
            <person name="Dockter R.B."/>
            <person name="Fauchery L."/>
            <person name="Guy J."/>
            <person name="Iotti M."/>
            <person name="Le Tacon F."/>
            <person name="Lindquist E.A."/>
            <person name="Lipzen A."/>
            <person name="Malagnac F."/>
            <person name="Mello A."/>
            <person name="Molinier V."/>
            <person name="Miyauchi S."/>
            <person name="Poulain J."/>
            <person name="Riccioni C."/>
            <person name="Rubini A."/>
            <person name="Sitrit Y."/>
            <person name="Splivallo R."/>
            <person name="Traeger S."/>
            <person name="Wang M."/>
            <person name="Zifcakova L."/>
            <person name="Wipf D."/>
            <person name="Zambonelli A."/>
            <person name="Paolocci F."/>
            <person name="Nowrousian M."/>
            <person name="Ottonello S."/>
            <person name="Baldrian P."/>
            <person name="Spatafora J.W."/>
            <person name="Henrissat B."/>
            <person name="Nagy L.G."/>
            <person name="Aury J.M."/>
            <person name="Wincker P."/>
            <person name="Grigoriev I.V."/>
            <person name="Bonfante P."/>
            <person name="Martin F.M."/>
        </authorList>
    </citation>
    <scope>NUCLEOTIDE SEQUENCE [LARGE SCALE GENOMIC DNA]</scope>
    <source>
        <strain evidence="3 4">CCBAS932</strain>
    </source>
</reference>
<dbReference type="Proteomes" id="UP000277580">
    <property type="component" value="Unassembled WGS sequence"/>
</dbReference>
<keyword evidence="2" id="KW-0732">Signal</keyword>